<feature type="non-terminal residue" evidence="1">
    <location>
        <position position="1"/>
    </location>
</feature>
<gene>
    <name evidence="1" type="ORF">RFI_05673</name>
</gene>
<dbReference type="SUPFAM" id="SSF50965">
    <property type="entry name" value="Galactose oxidase, central domain"/>
    <property type="match status" value="1"/>
</dbReference>
<dbReference type="OrthoDB" id="9990006at2759"/>
<dbReference type="InterPro" id="IPR011043">
    <property type="entry name" value="Gal_Oxase/kelch_b-propeller"/>
</dbReference>
<evidence type="ECO:0000313" key="2">
    <source>
        <dbReference type="Proteomes" id="UP000023152"/>
    </source>
</evidence>
<dbReference type="InterPro" id="IPR015915">
    <property type="entry name" value="Kelch-typ_b-propeller"/>
</dbReference>
<evidence type="ECO:0000313" key="1">
    <source>
        <dbReference type="EMBL" id="ETO31446.1"/>
    </source>
</evidence>
<comment type="caution">
    <text evidence="1">The sequence shown here is derived from an EMBL/GenBank/DDBJ whole genome shotgun (WGS) entry which is preliminary data.</text>
</comment>
<dbReference type="AlphaFoldDB" id="X6NZR1"/>
<organism evidence="1 2">
    <name type="scientific">Reticulomyxa filosa</name>
    <dbReference type="NCBI Taxonomy" id="46433"/>
    <lineage>
        <taxon>Eukaryota</taxon>
        <taxon>Sar</taxon>
        <taxon>Rhizaria</taxon>
        <taxon>Retaria</taxon>
        <taxon>Foraminifera</taxon>
        <taxon>Monothalamids</taxon>
        <taxon>Reticulomyxidae</taxon>
        <taxon>Reticulomyxa</taxon>
    </lineage>
</organism>
<protein>
    <submittedName>
        <fullName evidence="1">Uncharacterized protein</fullName>
    </submittedName>
</protein>
<dbReference type="EMBL" id="ASPP01004929">
    <property type="protein sequence ID" value="ETO31446.1"/>
    <property type="molecule type" value="Genomic_DNA"/>
</dbReference>
<name>X6NZR1_RETFI</name>
<dbReference type="Proteomes" id="UP000023152">
    <property type="component" value="Unassembled WGS sequence"/>
</dbReference>
<dbReference type="Gene3D" id="2.120.10.80">
    <property type="entry name" value="Kelch-type beta propeller"/>
    <property type="match status" value="1"/>
</dbReference>
<sequence length="680" mass="80559">EFNSFNVIWKDKSNETHKEPSNPYSMTLIQGIQYFKDKLQIREHFIYGRDELICFECEFDKCKPPLASKIDDKDVLLHDTYKHLSHYPIIQVYWEIKACFMIPYKRTICVQRNNLPNSVPFRGAFILSNQRPNFNPLPYECDFHKLKIIQDTIYAKIIRNNALQKLLHEVIKNDYLIDLIPKKLRSIGKEVIEQRIDYDENDQNGELLLNDKILTILNELRTLYHNDIHKQMGYPLQLHHICAILLHCGVRLGNIEKEIKGGYFISNLNTSDYIQVAQMYRSDQGCILHFHPSMRRASGIRSCDVSWISSFKHEREILFARSVTNLIDDDDDEKTYKELCSWNAKVEDEDKYTQTILLTWTRYDQCLQQALNINAILYCPIDFNIIYVALEYCNGEDVNKTVELLSEFEEWKLRDNNKQRYDEEKHNFTERRCYSHNVNLFYMFLVEKGFLNKQNAMEKLILSTINDGLPFAEKDNIPFLFLPSLPVPLYQSQCVVHNYEILLFGDYCNHDCYSYHMIERKYKRICSYPSNVKLNGHCVIKLIPNNNDSHDVTLLSFGGYPKHTLVMKYESVWNDIENAYNEHKEDYINKWMPLRDNDDMPISIGRDEDDYLGLRAVISGSNNHLLFITYFPNDISVFNLNTFQYEKHSTLPTNDNDRMRYHCFVLRESPKKIKIKIYMK</sequence>
<keyword evidence="2" id="KW-1185">Reference proteome</keyword>
<reference evidence="1 2" key="1">
    <citation type="journal article" date="2013" name="Curr. Biol.">
        <title>The Genome of the Foraminiferan Reticulomyxa filosa.</title>
        <authorList>
            <person name="Glockner G."/>
            <person name="Hulsmann N."/>
            <person name="Schleicher M."/>
            <person name="Noegel A.A."/>
            <person name="Eichinger L."/>
            <person name="Gallinger C."/>
            <person name="Pawlowski J."/>
            <person name="Sierra R."/>
            <person name="Euteneuer U."/>
            <person name="Pillet L."/>
            <person name="Moustafa A."/>
            <person name="Platzer M."/>
            <person name="Groth M."/>
            <person name="Szafranski K."/>
            <person name="Schliwa M."/>
        </authorList>
    </citation>
    <scope>NUCLEOTIDE SEQUENCE [LARGE SCALE GENOMIC DNA]</scope>
</reference>
<accession>X6NZR1</accession>
<proteinExistence type="predicted"/>